<sequence>MEQFLEVPGADDIVIWQTARVTADRMTPGFKTNFIMLFFSEVVLSAFLNAESLSRQATLNSLLGLEKGSSGTFSTHRSKYDSSIAPDFELDVPTEVYVRILIQNIYSVTETSM</sequence>
<feature type="non-terminal residue" evidence="1">
    <location>
        <position position="1"/>
    </location>
</feature>
<gene>
    <name evidence="1" type="ORF">MAR_022505</name>
</gene>
<evidence type="ECO:0000313" key="1">
    <source>
        <dbReference type="EMBL" id="WAQ98132.1"/>
    </source>
</evidence>
<reference evidence="1" key="1">
    <citation type="submission" date="2022-11" db="EMBL/GenBank/DDBJ databases">
        <title>Centuries of genome instability and evolution in soft-shell clam transmissible cancer (bioRxiv).</title>
        <authorList>
            <person name="Hart S.F.M."/>
            <person name="Yonemitsu M.A."/>
            <person name="Giersch R.M."/>
            <person name="Beal B.F."/>
            <person name="Arriagada G."/>
            <person name="Davis B.W."/>
            <person name="Ostrander E.A."/>
            <person name="Goff S.P."/>
            <person name="Metzger M.J."/>
        </authorList>
    </citation>
    <scope>NUCLEOTIDE SEQUENCE</scope>
    <source>
        <strain evidence="1">MELC-2E11</strain>
        <tissue evidence="1">Siphon/mantle</tissue>
    </source>
</reference>
<organism evidence="1 2">
    <name type="scientific">Mya arenaria</name>
    <name type="common">Soft-shell clam</name>
    <dbReference type="NCBI Taxonomy" id="6604"/>
    <lineage>
        <taxon>Eukaryota</taxon>
        <taxon>Metazoa</taxon>
        <taxon>Spiralia</taxon>
        <taxon>Lophotrochozoa</taxon>
        <taxon>Mollusca</taxon>
        <taxon>Bivalvia</taxon>
        <taxon>Autobranchia</taxon>
        <taxon>Heteroconchia</taxon>
        <taxon>Euheterodonta</taxon>
        <taxon>Imparidentia</taxon>
        <taxon>Neoheterodontei</taxon>
        <taxon>Myida</taxon>
        <taxon>Myoidea</taxon>
        <taxon>Myidae</taxon>
        <taxon>Mya</taxon>
    </lineage>
</organism>
<dbReference type="Proteomes" id="UP001164746">
    <property type="component" value="Chromosome 3"/>
</dbReference>
<name>A0ABY7DN26_MYAAR</name>
<evidence type="ECO:0000313" key="2">
    <source>
        <dbReference type="Proteomes" id="UP001164746"/>
    </source>
</evidence>
<proteinExistence type="predicted"/>
<protein>
    <submittedName>
        <fullName evidence="1">Uncharacterized protein</fullName>
    </submittedName>
</protein>
<keyword evidence="2" id="KW-1185">Reference proteome</keyword>
<dbReference type="EMBL" id="CP111014">
    <property type="protein sequence ID" value="WAQ98132.1"/>
    <property type="molecule type" value="Genomic_DNA"/>
</dbReference>
<accession>A0ABY7DN26</accession>